<name>A0A1V4H7R0_9BACL</name>
<dbReference type="InterPro" id="IPR049585">
    <property type="entry name" value="CdiI_EcoliA0-like"/>
</dbReference>
<gene>
    <name evidence="1" type="ORF">BC351_13670</name>
</gene>
<reference evidence="2" key="1">
    <citation type="submission" date="2016-07" db="EMBL/GenBank/DDBJ databases">
        <authorList>
            <person name="Florea S."/>
            <person name="Webb J.S."/>
            <person name="Jaromczyk J."/>
            <person name="Schardl C.L."/>
        </authorList>
    </citation>
    <scope>NUCLEOTIDE SEQUENCE [LARGE SCALE GENOMIC DNA]</scope>
    <source>
        <strain evidence="2">CY1</strain>
    </source>
</reference>
<dbReference type="Pfam" id="PF24172">
    <property type="entry name" value="CdiI_ImmP"/>
    <property type="match status" value="1"/>
</dbReference>
<dbReference type="Proteomes" id="UP000190626">
    <property type="component" value="Unassembled WGS sequence"/>
</dbReference>
<dbReference type="EMBL" id="MBTG01000072">
    <property type="protein sequence ID" value="OPH46997.1"/>
    <property type="molecule type" value="Genomic_DNA"/>
</dbReference>
<evidence type="ECO:0000313" key="2">
    <source>
        <dbReference type="Proteomes" id="UP000190626"/>
    </source>
</evidence>
<evidence type="ECO:0000313" key="1">
    <source>
        <dbReference type="EMBL" id="OPH46997.1"/>
    </source>
</evidence>
<dbReference type="AlphaFoldDB" id="A0A1V4H7R0"/>
<protein>
    <submittedName>
        <fullName evidence="1">Uncharacterized protein</fullName>
    </submittedName>
</protein>
<keyword evidence="2" id="KW-1185">Reference proteome</keyword>
<comment type="caution">
    <text evidence="1">The sequence shown here is derived from an EMBL/GenBank/DDBJ whole genome shotgun (WGS) entry which is preliminary data.</text>
</comment>
<proteinExistence type="predicted"/>
<accession>A0A1V4H7R0</accession>
<sequence length="121" mass="13799">MAILSEEKSKEIFQNLQKSYPFNSWSRIDWEQIRANIKIVNTIDVVPQIKQLLGDVDEVFILWSTGSQLVLKSQLCKVLSAIDDVLAVGADTFIYSPSRFIIEFHHEGEIIIGFENDSVLN</sequence>
<organism evidence="1 2">
    <name type="scientific">Paenibacillus ferrarius</name>
    <dbReference type="NCBI Taxonomy" id="1469647"/>
    <lineage>
        <taxon>Bacteria</taxon>
        <taxon>Bacillati</taxon>
        <taxon>Bacillota</taxon>
        <taxon>Bacilli</taxon>
        <taxon>Bacillales</taxon>
        <taxon>Paenibacillaceae</taxon>
        <taxon>Paenibacillus</taxon>
    </lineage>
</organism>
<dbReference type="OrthoDB" id="6565706at2"/>
<dbReference type="CDD" id="cd20693">
    <property type="entry name" value="CdiI_EcoliA0-like"/>
    <property type="match status" value="1"/>
</dbReference>